<name>A0AAW0NL06_9GOBI</name>
<accession>A0AAW0NL06</accession>
<gene>
    <name evidence="2" type="ORF">WMY93_020095</name>
</gene>
<organism evidence="2 3">
    <name type="scientific">Mugilogobius chulae</name>
    <name type="common">yellowstripe goby</name>
    <dbReference type="NCBI Taxonomy" id="88201"/>
    <lineage>
        <taxon>Eukaryota</taxon>
        <taxon>Metazoa</taxon>
        <taxon>Chordata</taxon>
        <taxon>Craniata</taxon>
        <taxon>Vertebrata</taxon>
        <taxon>Euteleostomi</taxon>
        <taxon>Actinopterygii</taxon>
        <taxon>Neopterygii</taxon>
        <taxon>Teleostei</taxon>
        <taxon>Neoteleostei</taxon>
        <taxon>Acanthomorphata</taxon>
        <taxon>Gobiaria</taxon>
        <taxon>Gobiiformes</taxon>
        <taxon>Gobioidei</taxon>
        <taxon>Gobiidae</taxon>
        <taxon>Gobionellinae</taxon>
        <taxon>Mugilogobius</taxon>
    </lineage>
</organism>
<feature type="region of interest" description="Disordered" evidence="1">
    <location>
        <begin position="60"/>
        <end position="117"/>
    </location>
</feature>
<feature type="region of interest" description="Disordered" evidence="1">
    <location>
        <begin position="11"/>
        <end position="39"/>
    </location>
</feature>
<sequence>MRRLWVNCSPTHAQLQIPSPCSSSGSSSAQSSAGGRSGSHPRVFTLFRFLNSPPFSFAIPPPISASVRSRQAGTETEREASAMEALGPGKRRGTKAFAKRRRALRKRRGCTKASTLP</sequence>
<evidence type="ECO:0000256" key="1">
    <source>
        <dbReference type="SAM" id="MobiDB-lite"/>
    </source>
</evidence>
<dbReference type="EMBL" id="JBBPFD010000014">
    <property type="protein sequence ID" value="KAK7899242.1"/>
    <property type="molecule type" value="Genomic_DNA"/>
</dbReference>
<feature type="compositionally biased region" description="Low complexity" evidence="1">
    <location>
        <begin position="22"/>
        <end position="34"/>
    </location>
</feature>
<dbReference type="AlphaFoldDB" id="A0AAW0NL06"/>
<feature type="compositionally biased region" description="Polar residues" evidence="1">
    <location>
        <begin position="11"/>
        <end position="21"/>
    </location>
</feature>
<evidence type="ECO:0000313" key="2">
    <source>
        <dbReference type="EMBL" id="KAK7899242.1"/>
    </source>
</evidence>
<reference evidence="3" key="1">
    <citation type="submission" date="2024-04" db="EMBL/GenBank/DDBJ databases">
        <title>Salinicola lusitanus LLJ914,a marine bacterium isolated from the Okinawa Trough.</title>
        <authorList>
            <person name="Li J."/>
        </authorList>
    </citation>
    <scope>NUCLEOTIDE SEQUENCE [LARGE SCALE GENOMIC DNA]</scope>
</reference>
<proteinExistence type="predicted"/>
<feature type="compositionally biased region" description="Basic residues" evidence="1">
    <location>
        <begin position="89"/>
        <end position="110"/>
    </location>
</feature>
<keyword evidence="3" id="KW-1185">Reference proteome</keyword>
<evidence type="ECO:0000313" key="3">
    <source>
        <dbReference type="Proteomes" id="UP001460270"/>
    </source>
</evidence>
<dbReference type="Proteomes" id="UP001460270">
    <property type="component" value="Unassembled WGS sequence"/>
</dbReference>
<protein>
    <submittedName>
        <fullName evidence="2">Uncharacterized protein</fullName>
    </submittedName>
</protein>
<comment type="caution">
    <text evidence="2">The sequence shown here is derived from an EMBL/GenBank/DDBJ whole genome shotgun (WGS) entry which is preliminary data.</text>
</comment>